<organism evidence="9 10">
    <name type="scientific">Suricata suricatta</name>
    <name type="common">Meerkat</name>
    <dbReference type="NCBI Taxonomy" id="37032"/>
    <lineage>
        <taxon>Eukaryota</taxon>
        <taxon>Metazoa</taxon>
        <taxon>Chordata</taxon>
        <taxon>Craniata</taxon>
        <taxon>Vertebrata</taxon>
        <taxon>Euteleostomi</taxon>
        <taxon>Mammalia</taxon>
        <taxon>Eutheria</taxon>
        <taxon>Laurasiatheria</taxon>
        <taxon>Carnivora</taxon>
        <taxon>Feliformia</taxon>
        <taxon>Herpestidae</taxon>
        <taxon>Suricata</taxon>
    </lineage>
</organism>
<keyword evidence="2" id="KW-0812">Transmembrane</keyword>
<dbReference type="OMA" id="CAAWEKH"/>
<dbReference type="InterPro" id="IPR013783">
    <property type="entry name" value="Ig-like_fold"/>
</dbReference>
<evidence type="ECO:0000256" key="4">
    <source>
        <dbReference type="ARBA" id="ARBA00023136"/>
    </source>
</evidence>
<evidence type="ECO:0000256" key="7">
    <source>
        <dbReference type="SAM" id="SignalP"/>
    </source>
</evidence>
<dbReference type="Gene3D" id="2.60.40.10">
    <property type="entry name" value="Immunoglobulins"/>
    <property type="match status" value="1"/>
</dbReference>
<proteinExistence type="predicted"/>
<protein>
    <recommendedName>
        <fullName evidence="8">Ig-like domain-containing protein</fullName>
    </recommendedName>
</protein>
<reference evidence="9" key="2">
    <citation type="submission" date="2025-08" db="UniProtKB">
        <authorList>
            <consortium name="Ensembl"/>
        </authorList>
    </citation>
    <scope>IDENTIFICATION</scope>
</reference>
<comment type="subcellular location">
    <subcellularLocation>
        <location evidence="1">Membrane</location>
    </subcellularLocation>
</comment>
<dbReference type="Ensembl" id="ENSSSUT00005018188.1">
    <property type="protein sequence ID" value="ENSSSUP00005015944.1"/>
    <property type="gene ID" value="ENSSSUG00005010311.1"/>
</dbReference>
<keyword evidence="6" id="KW-0393">Immunoglobulin domain</keyword>
<keyword evidence="4" id="KW-0472">Membrane</keyword>
<keyword evidence="7" id="KW-0732">Signal</keyword>
<keyword evidence="3" id="KW-1133">Transmembrane helix</keyword>
<dbReference type="InterPro" id="IPR003599">
    <property type="entry name" value="Ig_sub"/>
</dbReference>
<evidence type="ECO:0000256" key="1">
    <source>
        <dbReference type="ARBA" id="ARBA00004370"/>
    </source>
</evidence>
<evidence type="ECO:0000313" key="9">
    <source>
        <dbReference type="Ensembl" id="ENSSSUP00005015944.1"/>
    </source>
</evidence>
<dbReference type="SMART" id="SM00406">
    <property type="entry name" value="IGv"/>
    <property type="match status" value="1"/>
</dbReference>
<evidence type="ECO:0000259" key="8">
    <source>
        <dbReference type="PROSITE" id="PS50835"/>
    </source>
</evidence>
<dbReference type="Proteomes" id="UP000472268">
    <property type="component" value="Chromosome 2"/>
</dbReference>
<feature type="signal peptide" evidence="7">
    <location>
        <begin position="1"/>
        <end position="17"/>
    </location>
</feature>
<dbReference type="GO" id="GO:0016020">
    <property type="term" value="C:membrane"/>
    <property type="evidence" value="ECO:0007669"/>
    <property type="project" value="UniProtKB-SubCell"/>
</dbReference>
<dbReference type="InterPro" id="IPR051117">
    <property type="entry name" value="TRG_var/const_region"/>
</dbReference>
<evidence type="ECO:0000256" key="2">
    <source>
        <dbReference type="ARBA" id="ARBA00022692"/>
    </source>
</evidence>
<sequence length="155" mass="17098">MLGPLAFLCALLLPALSLKQPTVVVGRLGSWASLSCTASESVSYMHWYRHQEGTAPKRILMLEMSTSSVYRDGGLKTDKVQAKKGRDSKSCYLLLLKLEKSDQGVYYCAVWEYQSTALCEAQVPEQKVSLSQSAPVLDLPWVLGPWGFLGQLTVP</sequence>
<dbReference type="SUPFAM" id="SSF48726">
    <property type="entry name" value="Immunoglobulin"/>
    <property type="match status" value="1"/>
</dbReference>
<accession>A0A673U3P8</accession>
<keyword evidence="10" id="KW-1185">Reference proteome</keyword>
<reference evidence="9" key="3">
    <citation type="submission" date="2025-09" db="UniProtKB">
        <authorList>
            <consortium name="Ensembl"/>
        </authorList>
    </citation>
    <scope>IDENTIFICATION</scope>
</reference>
<evidence type="ECO:0000256" key="6">
    <source>
        <dbReference type="ARBA" id="ARBA00023319"/>
    </source>
</evidence>
<dbReference type="PANTHER" id="PTHR19256:SF65">
    <property type="entry name" value="T CELL RECEPTOR GAMMA CONSTANT 1-RELATED"/>
    <property type="match status" value="1"/>
</dbReference>
<name>A0A673U3P8_SURSU</name>
<evidence type="ECO:0000313" key="10">
    <source>
        <dbReference type="Proteomes" id="UP000472268"/>
    </source>
</evidence>
<dbReference type="PROSITE" id="PS50835">
    <property type="entry name" value="IG_LIKE"/>
    <property type="match status" value="1"/>
</dbReference>
<dbReference type="SMART" id="SM00409">
    <property type="entry name" value="IG"/>
    <property type="match status" value="1"/>
</dbReference>
<feature type="chain" id="PRO_5025640969" description="Ig-like domain-containing protein" evidence="7">
    <location>
        <begin position="18"/>
        <end position="155"/>
    </location>
</feature>
<keyword evidence="5" id="KW-0675">Receptor</keyword>
<evidence type="ECO:0000256" key="3">
    <source>
        <dbReference type="ARBA" id="ARBA00022989"/>
    </source>
</evidence>
<dbReference type="InterPro" id="IPR007110">
    <property type="entry name" value="Ig-like_dom"/>
</dbReference>
<dbReference type="AlphaFoldDB" id="A0A673U3P8"/>
<reference evidence="9 10" key="1">
    <citation type="submission" date="2019-05" db="EMBL/GenBank/DDBJ databases">
        <title>A Chromosome-scale Meerkat (S. suricatta) Genome Assembly.</title>
        <authorList>
            <person name="Dudchenko O."/>
            <person name="Lieberman Aiden E."/>
            <person name="Tung J."/>
            <person name="Barreiro L.B."/>
            <person name="Clutton-Brock T.H."/>
        </authorList>
    </citation>
    <scope>NUCLEOTIDE SEQUENCE [LARGE SCALE GENOMIC DNA]</scope>
</reference>
<feature type="domain" description="Ig-like" evidence="8">
    <location>
        <begin position="14"/>
        <end position="131"/>
    </location>
</feature>
<evidence type="ECO:0000256" key="5">
    <source>
        <dbReference type="ARBA" id="ARBA00023170"/>
    </source>
</evidence>
<dbReference type="Pfam" id="PF07686">
    <property type="entry name" value="V-set"/>
    <property type="match status" value="1"/>
</dbReference>
<dbReference type="PANTHER" id="PTHR19256">
    <property type="entry name" value="T-CELL RECEPTOR GAMMA CHAIN"/>
    <property type="match status" value="1"/>
</dbReference>
<dbReference type="InterPro" id="IPR013106">
    <property type="entry name" value="Ig_V-set"/>
</dbReference>
<dbReference type="InterPro" id="IPR036179">
    <property type="entry name" value="Ig-like_dom_sf"/>
</dbReference>